<organism evidence="3 4">
    <name type="scientific">Schizophyllum amplum</name>
    <dbReference type="NCBI Taxonomy" id="97359"/>
    <lineage>
        <taxon>Eukaryota</taxon>
        <taxon>Fungi</taxon>
        <taxon>Dikarya</taxon>
        <taxon>Basidiomycota</taxon>
        <taxon>Agaricomycotina</taxon>
        <taxon>Agaricomycetes</taxon>
        <taxon>Agaricomycetidae</taxon>
        <taxon>Agaricales</taxon>
        <taxon>Schizophyllaceae</taxon>
        <taxon>Schizophyllum</taxon>
    </lineage>
</organism>
<dbReference type="OrthoDB" id="2560628at2759"/>
<dbReference type="STRING" id="97359.A0A550C5V7"/>
<dbReference type="PANTHER" id="PTHR42109">
    <property type="entry name" value="UNPLACED GENOMIC SCAFFOLD UM_SCAF_CONTIG_1.265, WHOLE GENOME SHOTGUN SEQUENCE"/>
    <property type="match status" value="1"/>
</dbReference>
<feature type="transmembrane region" description="Helical" evidence="1">
    <location>
        <begin position="185"/>
        <end position="206"/>
    </location>
</feature>
<feature type="transmembrane region" description="Helical" evidence="1">
    <location>
        <begin position="80"/>
        <end position="101"/>
    </location>
</feature>
<keyword evidence="1" id="KW-1133">Transmembrane helix</keyword>
<evidence type="ECO:0000313" key="4">
    <source>
        <dbReference type="Proteomes" id="UP000320762"/>
    </source>
</evidence>
<comment type="caution">
    <text evidence="3">The sequence shown here is derived from an EMBL/GenBank/DDBJ whole genome shotgun (WGS) entry which is preliminary data.</text>
</comment>
<keyword evidence="4" id="KW-1185">Reference proteome</keyword>
<proteinExistence type="predicted"/>
<dbReference type="EMBL" id="VDMD01000023">
    <property type="protein sequence ID" value="TRM60162.1"/>
    <property type="molecule type" value="Genomic_DNA"/>
</dbReference>
<protein>
    <recommendedName>
        <fullName evidence="2">DUF7702 domain-containing protein</fullName>
    </recommendedName>
</protein>
<dbReference type="InterPro" id="IPR056119">
    <property type="entry name" value="DUF7702"/>
</dbReference>
<feature type="transmembrane region" description="Helical" evidence="1">
    <location>
        <begin position="145"/>
        <end position="164"/>
    </location>
</feature>
<keyword evidence="1" id="KW-0812">Transmembrane</keyword>
<dbReference type="Proteomes" id="UP000320762">
    <property type="component" value="Unassembled WGS sequence"/>
</dbReference>
<accession>A0A550C5V7</accession>
<name>A0A550C5V7_9AGAR</name>
<dbReference type="Pfam" id="PF24800">
    <property type="entry name" value="DUF7702"/>
    <property type="match status" value="1"/>
</dbReference>
<reference evidence="3 4" key="1">
    <citation type="journal article" date="2019" name="New Phytol.">
        <title>Comparative genomics reveals unique wood-decay strategies and fruiting body development in the Schizophyllaceae.</title>
        <authorList>
            <person name="Almasi E."/>
            <person name="Sahu N."/>
            <person name="Krizsan K."/>
            <person name="Balint B."/>
            <person name="Kovacs G.M."/>
            <person name="Kiss B."/>
            <person name="Cseklye J."/>
            <person name="Drula E."/>
            <person name="Henrissat B."/>
            <person name="Nagy I."/>
            <person name="Chovatia M."/>
            <person name="Adam C."/>
            <person name="LaButti K."/>
            <person name="Lipzen A."/>
            <person name="Riley R."/>
            <person name="Grigoriev I.V."/>
            <person name="Nagy L.G."/>
        </authorList>
    </citation>
    <scope>NUCLEOTIDE SEQUENCE [LARGE SCALE GENOMIC DNA]</scope>
    <source>
        <strain evidence="3 4">NL-1724</strain>
    </source>
</reference>
<gene>
    <name evidence="3" type="ORF">BD626DRAFT_505683</name>
</gene>
<dbReference type="AlphaFoldDB" id="A0A550C5V7"/>
<evidence type="ECO:0000256" key="1">
    <source>
        <dbReference type="SAM" id="Phobius"/>
    </source>
</evidence>
<evidence type="ECO:0000259" key="2">
    <source>
        <dbReference type="Pfam" id="PF24800"/>
    </source>
</evidence>
<feature type="domain" description="DUF7702" evidence="2">
    <location>
        <begin position="4"/>
        <end position="251"/>
    </location>
</feature>
<evidence type="ECO:0000313" key="3">
    <source>
        <dbReference type="EMBL" id="TRM60162.1"/>
    </source>
</evidence>
<dbReference type="PANTHER" id="PTHR42109:SF2">
    <property type="entry name" value="INTEGRAL MEMBRANE PROTEIN"/>
    <property type="match status" value="1"/>
</dbReference>
<feature type="transmembrane region" description="Helical" evidence="1">
    <location>
        <begin position="230"/>
        <end position="250"/>
    </location>
</feature>
<feature type="transmembrane region" description="Helical" evidence="1">
    <location>
        <begin position="41"/>
        <end position="60"/>
    </location>
</feature>
<feature type="transmembrane region" description="Helical" evidence="1">
    <location>
        <begin position="113"/>
        <end position="133"/>
    </location>
</feature>
<keyword evidence="1" id="KW-0472">Membrane</keyword>
<sequence length="263" mass="29318">MPDLDTRGKIAAAEIAFYVPIAILSLLLVIRYAFRRDSGWHFLFLFALVRITAGALLIAAELVTPYNEGIYTAAWVLNDTGLGFLMMSTLGFLGLAGQHTYSELLRTIHMYRSVGIVILVAIAITAAGGGVQAYADQNNIRTGKILRRIGAVLLGVLWAILLMLHFHAMRSHRLMRTYRKRLLTTLWVALPVLGVRAAFSILNAFASADVFGYQLSPNRTLSPFAYTQGWVRWLVMCLVMEYAVVLIYLISSTGVSRRNRLSY</sequence>
<feature type="transmembrane region" description="Helical" evidence="1">
    <location>
        <begin position="15"/>
        <end position="34"/>
    </location>
</feature>